<gene>
    <name evidence="1" type="ORF">FBF37_00275</name>
</gene>
<protein>
    <submittedName>
        <fullName evidence="1">Dephospho-CoA kinase</fullName>
    </submittedName>
</protein>
<dbReference type="OrthoDB" id="487956at2"/>
<keyword evidence="1" id="KW-0418">Kinase</keyword>
<name>A0A4P9A2D2_9BACT</name>
<dbReference type="Proteomes" id="UP000310639">
    <property type="component" value="Chromosome"/>
</dbReference>
<dbReference type="RefSeq" id="WP_138078366.1">
    <property type="nucleotide sequence ID" value="NZ_CP040004.1"/>
</dbReference>
<dbReference type="Pfam" id="PF13238">
    <property type="entry name" value="AAA_18"/>
    <property type="match status" value="1"/>
</dbReference>
<evidence type="ECO:0000313" key="1">
    <source>
        <dbReference type="EMBL" id="QCT41921.1"/>
    </source>
</evidence>
<reference evidence="1 2" key="1">
    <citation type="submission" date="2019-04" db="EMBL/GenBank/DDBJ databases">
        <title>Saccharibacteria TM7 genomes.</title>
        <authorList>
            <person name="Bor B."/>
            <person name="He X."/>
            <person name="Chen T."/>
            <person name="Dewhirst F.E."/>
        </authorList>
    </citation>
    <scope>NUCLEOTIDE SEQUENCE [LARGE SCALE GENOMIC DNA]</scope>
    <source>
        <strain evidence="1 2">BB001</strain>
    </source>
</reference>
<dbReference type="AlphaFoldDB" id="A0A4P9A2D2"/>
<keyword evidence="2" id="KW-1185">Reference proteome</keyword>
<proteinExistence type="predicted"/>
<dbReference type="KEGG" id="nft:FBF37_00275"/>
<evidence type="ECO:0000313" key="2">
    <source>
        <dbReference type="Proteomes" id="UP000310639"/>
    </source>
</evidence>
<keyword evidence="1" id="KW-0808">Transferase</keyword>
<dbReference type="PANTHER" id="PTHR41930:SF1">
    <property type="entry name" value="DEPHOSPHO-COA KINASE"/>
    <property type="match status" value="1"/>
</dbReference>
<organism evidence="1 2">
    <name type="scientific">Candidatus Nanosynbacter featherlites</name>
    <dbReference type="NCBI Taxonomy" id="2572088"/>
    <lineage>
        <taxon>Bacteria</taxon>
        <taxon>Candidatus Saccharimonadota</taxon>
        <taxon>Candidatus Saccharimonadia</taxon>
        <taxon>Candidatus Nanosynbacterales</taxon>
        <taxon>Candidatus Nanosynbacteraceae</taxon>
        <taxon>Candidatus Nanosynbacter</taxon>
    </lineage>
</organism>
<dbReference type="Gene3D" id="3.40.50.300">
    <property type="entry name" value="P-loop containing nucleotide triphosphate hydrolases"/>
    <property type="match status" value="1"/>
</dbReference>
<sequence length="195" mass="22396">MIQPHAKIIALVGLAGSGKSSAVEYFTKKGIPKIYFGGVIYKAMEEAGIEPTWDNQQKFREEIRRREGKDFVVKRIVKSAHDLIDAGQKLIVLDGLYTWSEYKILKHEFPGQMSVIAVVTPKHLRYQRMAKRPERPMQPREVDQRDWSEIENLEKGGPIAIADYFVTNDRGLDELYAQLEAVTHHEHFCKAPEQC</sequence>
<accession>A0A4P9A2D2</accession>
<dbReference type="SUPFAM" id="SSF52540">
    <property type="entry name" value="P-loop containing nucleoside triphosphate hydrolases"/>
    <property type="match status" value="1"/>
</dbReference>
<dbReference type="GO" id="GO:0016301">
    <property type="term" value="F:kinase activity"/>
    <property type="evidence" value="ECO:0007669"/>
    <property type="project" value="UniProtKB-KW"/>
</dbReference>
<dbReference type="PANTHER" id="PTHR41930">
    <property type="entry name" value="UPF0200 PROTEIN MJ1399"/>
    <property type="match status" value="1"/>
</dbReference>
<dbReference type="InterPro" id="IPR027417">
    <property type="entry name" value="P-loop_NTPase"/>
</dbReference>
<dbReference type="EMBL" id="CP040004">
    <property type="protein sequence ID" value="QCT41921.1"/>
    <property type="molecule type" value="Genomic_DNA"/>
</dbReference>